<protein>
    <submittedName>
        <fullName evidence="4">WYL domain-containing protein</fullName>
    </submittedName>
</protein>
<evidence type="ECO:0000313" key="4">
    <source>
        <dbReference type="EMBL" id="MFC5461210.1"/>
    </source>
</evidence>
<sequence>MSEVSDVPLEELALLLQWEGWLSNARVREVCGVQAVRASVLIRQFREAHPKWLYHDTKTKAYYPTRAYFEHVRKQPSRRAYADNLVRYLALVGLPYATPVKPDHRYLVTAHTDLSTPFPLHFAALHAAARERRVVRIAYRSMTHPEAHFREISPHTVVRAGRRWHVRAFCDVAKDYRDFTLGRIAGVETLERTAERYVEHDIAWQTQVKVRLFPHPALTHMQAEVIRAEYMGGTAGLVETCRGALLKYFVQDARAAVSDAQQPPEYQLAVENVKEIEPWLFLK</sequence>
<feature type="domain" description="DNA-binding transcriptional repressor CapW C-terminal dimerisation" evidence="2">
    <location>
        <begin position="207"/>
        <end position="276"/>
    </location>
</feature>
<proteinExistence type="predicted"/>
<feature type="domain" description="WYL" evidence="1">
    <location>
        <begin position="121"/>
        <end position="188"/>
    </location>
</feature>
<accession>A0ABW0L5V3</accession>
<evidence type="ECO:0000259" key="3">
    <source>
        <dbReference type="Pfam" id="PF26109"/>
    </source>
</evidence>
<dbReference type="Pfam" id="PF13280">
    <property type="entry name" value="WYL"/>
    <property type="match status" value="1"/>
</dbReference>
<keyword evidence="5" id="KW-1185">Reference proteome</keyword>
<evidence type="ECO:0000313" key="5">
    <source>
        <dbReference type="Proteomes" id="UP001596050"/>
    </source>
</evidence>
<dbReference type="InterPro" id="IPR059020">
    <property type="entry name" value="CapW_CTD"/>
</dbReference>
<gene>
    <name evidence="4" type="ORF">ACFPN5_15465</name>
</gene>
<reference evidence="5" key="1">
    <citation type="journal article" date="2019" name="Int. J. Syst. Evol. Microbiol.">
        <title>The Global Catalogue of Microorganisms (GCM) 10K type strain sequencing project: providing services to taxonomists for standard genome sequencing and annotation.</title>
        <authorList>
            <consortium name="The Broad Institute Genomics Platform"/>
            <consortium name="The Broad Institute Genome Sequencing Center for Infectious Disease"/>
            <person name="Wu L."/>
            <person name="Ma J."/>
        </authorList>
    </citation>
    <scope>NUCLEOTIDE SEQUENCE [LARGE SCALE GENOMIC DNA]</scope>
    <source>
        <strain evidence="5">KACC 12649</strain>
    </source>
</reference>
<dbReference type="Pfam" id="PF26109">
    <property type="entry name" value="WHD_BrxR"/>
    <property type="match status" value="1"/>
</dbReference>
<dbReference type="RefSeq" id="WP_379784650.1">
    <property type="nucleotide sequence ID" value="NZ_JBHSMU010000015.1"/>
</dbReference>
<evidence type="ECO:0000259" key="1">
    <source>
        <dbReference type="Pfam" id="PF13280"/>
    </source>
</evidence>
<comment type="caution">
    <text evidence="4">The sequence shown here is derived from an EMBL/GenBank/DDBJ whole genome shotgun (WGS) entry which is preliminary data.</text>
</comment>
<dbReference type="PANTHER" id="PTHR34580:SF3">
    <property type="entry name" value="PROTEIN PAFB"/>
    <property type="match status" value="1"/>
</dbReference>
<dbReference type="EMBL" id="JBHSMU010000015">
    <property type="protein sequence ID" value="MFC5461210.1"/>
    <property type="molecule type" value="Genomic_DNA"/>
</dbReference>
<dbReference type="Pfam" id="PF26107">
    <property type="entry name" value="BrxR_CTD"/>
    <property type="match status" value="1"/>
</dbReference>
<dbReference type="InterPro" id="IPR059019">
    <property type="entry name" value="WHD_CapW"/>
</dbReference>
<name>A0ABW0L5V3_9BURK</name>
<dbReference type="InterPro" id="IPR026881">
    <property type="entry name" value="WYL_dom"/>
</dbReference>
<dbReference type="PROSITE" id="PS52050">
    <property type="entry name" value="WYL"/>
    <property type="match status" value="1"/>
</dbReference>
<feature type="domain" description="DNA-binding transcriptional repressor CapW winged helix-turn-helix" evidence="3">
    <location>
        <begin position="12"/>
        <end position="71"/>
    </location>
</feature>
<dbReference type="InterPro" id="IPR051534">
    <property type="entry name" value="CBASS_pafABC_assoc_protein"/>
</dbReference>
<organism evidence="4 5">
    <name type="scientific">Massilia niabensis</name>
    <dbReference type="NCBI Taxonomy" id="544910"/>
    <lineage>
        <taxon>Bacteria</taxon>
        <taxon>Pseudomonadati</taxon>
        <taxon>Pseudomonadota</taxon>
        <taxon>Betaproteobacteria</taxon>
        <taxon>Burkholderiales</taxon>
        <taxon>Oxalobacteraceae</taxon>
        <taxon>Telluria group</taxon>
        <taxon>Massilia</taxon>
    </lineage>
</organism>
<dbReference type="PANTHER" id="PTHR34580">
    <property type="match status" value="1"/>
</dbReference>
<evidence type="ECO:0000259" key="2">
    <source>
        <dbReference type="Pfam" id="PF26107"/>
    </source>
</evidence>
<dbReference type="Proteomes" id="UP001596050">
    <property type="component" value="Unassembled WGS sequence"/>
</dbReference>